<dbReference type="STRING" id="1227549.SAMN05444007_105224"/>
<sequence>MAATSDFSAAKSLEASGFATLLDNLVTRFTQYRLYRQTVNELSELSNRELDDLGLNRSMIRRVAYQAAYENGGA</sequence>
<evidence type="ECO:0000313" key="2">
    <source>
        <dbReference type="EMBL" id="SEJ55789.1"/>
    </source>
</evidence>
<evidence type="ECO:0000313" key="3">
    <source>
        <dbReference type="Proteomes" id="UP000199379"/>
    </source>
</evidence>
<accession>A0A1H6ZQT0</accession>
<dbReference type="EMBL" id="FNYD01000005">
    <property type="protein sequence ID" value="SEJ55789.1"/>
    <property type="molecule type" value="Genomic_DNA"/>
</dbReference>
<reference evidence="2 3" key="1">
    <citation type="submission" date="2016-10" db="EMBL/GenBank/DDBJ databases">
        <authorList>
            <person name="de Groot N.N."/>
        </authorList>
    </citation>
    <scope>NUCLEOTIDE SEQUENCE [LARGE SCALE GENOMIC DNA]</scope>
    <source>
        <strain evidence="2 3">DSM 29340</strain>
    </source>
</reference>
<keyword evidence="3" id="KW-1185">Reference proteome</keyword>
<name>A0A1H6ZQT0_9RHOB</name>
<protein>
    <recommendedName>
        <fullName evidence="1">YjiS-like domain-containing protein</fullName>
    </recommendedName>
</protein>
<dbReference type="InterPro" id="IPR009506">
    <property type="entry name" value="YjiS-like"/>
</dbReference>
<evidence type="ECO:0000259" key="1">
    <source>
        <dbReference type="Pfam" id="PF06568"/>
    </source>
</evidence>
<gene>
    <name evidence="2" type="ORF">SAMN05444007_105224</name>
</gene>
<dbReference type="AlphaFoldDB" id="A0A1H6ZQT0"/>
<dbReference type="RefSeq" id="WP_092366182.1">
    <property type="nucleotide sequence ID" value="NZ_BMGV01000005.1"/>
</dbReference>
<proteinExistence type="predicted"/>
<feature type="domain" description="YjiS-like" evidence="1">
    <location>
        <begin position="25"/>
        <end position="61"/>
    </location>
</feature>
<organism evidence="2 3">
    <name type="scientific">Cribrihabitans marinus</name>
    <dbReference type="NCBI Taxonomy" id="1227549"/>
    <lineage>
        <taxon>Bacteria</taxon>
        <taxon>Pseudomonadati</taxon>
        <taxon>Pseudomonadota</taxon>
        <taxon>Alphaproteobacteria</taxon>
        <taxon>Rhodobacterales</taxon>
        <taxon>Paracoccaceae</taxon>
        <taxon>Cribrihabitans</taxon>
    </lineage>
</organism>
<dbReference type="Proteomes" id="UP000199379">
    <property type="component" value="Unassembled WGS sequence"/>
</dbReference>
<dbReference type="OrthoDB" id="8244198at2"/>
<dbReference type="Pfam" id="PF06568">
    <property type="entry name" value="YjiS-like"/>
    <property type="match status" value="1"/>
</dbReference>